<keyword evidence="11 12" id="KW-0648">Protein biosynthesis</keyword>
<dbReference type="AlphaFoldDB" id="A0A8J4A9S7"/>
<sequence length="564" mass="62410">MAQYIYVLRKARKAHGDKVILDDVTLSFVPGAKIGVVGPNGAGKSTLLKIMAGLEPLSNGDAELAPGATVGILMQEPPLNESKSVLGNIEEAVADTKAKLARFNAIAEEMATNYTDELMAEMGQLQEELDHADAWELDSRLEQAMDALRCPPPEAPVTDLSGGERRRVALCKLLLEQPDLLLLDEPTNHLDAESVQWLEQHLEKYPGCVIAVTHDRYFLDHVAQWIAEVDRGRVHGYEGNYSTYLEKKAARLSVEGRKDAKLRKRLSDELEWVRSNAKARQTKSRARLGRYEEMAAEAEKTRKLDFEEIQIPPGPRLGNVVVEVEGLHKGFKVPGDGEHTLFDGLSFTLPQNGLVGVIGPNGVGKTTLFKMLVGDEKPDGGTIRIGETVQVSYVDQNRAGIDPKKPLWEVVSDGLDHLMVGKVEMPSRAYIAAFGFKGPDQQKPAGVLSGGERNRLNLALTLKQGGNLLLLDEPTNDLDVETLGSLENALLDFPGCAVITSHDRMFLDRIATHILAWEGLNDDGSPRWFWFEGNYESYEKNKIERLGPEAARPHRVTYRKLTRD</sequence>
<dbReference type="GO" id="GO:0045900">
    <property type="term" value="P:negative regulation of translational elongation"/>
    <property type="evidence" value="ECO:0007669"/>
    <property type="project" value="UniProtKB-UniRule"/>
</dbReference>
<dbReference type="NCBIfam" id="NF008775">
    <property type="entry name" value="PRK11819.1"/>
    <property type="match status" value="1"/>
</dbReference>
<dbReference type="EC" id="3.6.1.-" evidence="12"/>
<comment type="catalytic activity">
    <reaction evidence="12">
        <text>ATP + H2O = ADP + phosphate + H(+)</text>
        <dbReference type="Rhea" id="RHEA:13065"/>
        <dbReference type="ChEBI" id="CHEBI:15377"/>
        <dbReference type="ChEBI" id="CHEBI:15378"/>
        <dbReference type="ChEBI" id="CHEBI:30616"/>
        <dbReference type="ChEBI" id="CHEBI:43474"/>
        <dbReference type="ChEBI" id="CHEBI:456216"/>
    </reaction>
</comment>
<keyword evidence="10 12" id="KW-0694">RNA-binding</keyword>
<evidence type="ECO:0000259" key="13">
    <source>
        <dbReference type="PROSITE" id="PS50893"/>
    </source>
</evidence>
<dbReference type="Proteomes" id="UP000614996">
    <property type="component" value="Unassembled WGS sequence"/>
</dbReference>
<dbReference type="PROSITE" id="PS50893">
    <property type="entry name" value="ABC_TRANSPORTER_2"/>
    <property type="match status" value="2"/>
</dbReference>
<feature type="domain" description="ABC transporter" evidence="13">
    <location>
        <begin position="322"/>
        <end position="544"/>
    </location>
</feature>
<dbReference type="GO" id="GO:0006412">
    <property type="term" value="P:translation"/>
    <property type="evidence" value="ECO:0007669"/>
    <property type="project" value="UniProtKB-KW"/>
</dbReference>
<comment type="domain">
    <text evidence="12">The arm domain is inserted in the first ABC transporter domain. Probably contacts ribosomal protein L1.</text>
</comment>
<evidence type="ECO:0000256" key="12">
    <source>
        <dbReference type="HAMAP-Rule" id="MF_00847"/>
    </source>
</evidence>
<dbReference type="SMART" id="SM00382">
    <property type="entry name" value="AAA"/>
    <property type="match status" value="2"/>
</dbReference>
<evidence type="ECO:0000256" key="8">
    <source>
        <dbReference type="ARBA" id="ARBA00022840"/>
    </source>
</evidence>
<comment type="subcellular location">
    <subcellularLocation>
        <location evidence="12">Cytoplasm</location>
    </subcellularLocation>
    <text evidence="12">Associates with ribosomes and polysomes.</text>
</comment>
<keyword evidence="7 12" id="KW-0378">Hydrolase</keyword>
<dbReference type="GO" id="GO:0016887">
    <property type="term" value="F:ATP hydrolysis activity"/>
    <property type="evidence" value="ECO:0007669"/>
    <property type="project" value="UniProtKB-UniRule"/>
</dbReference>
<keyword evidence="5 12" id="KW-0677">Repeat</keyword>
<dbReference type="HAMAP" id="MF_00847">
    <property type="entry name" value="EttA"/>
    <property type="match status" value="1"/>
</dbReference>
<dbReference type="Gene3D" id="3.40.50.300">
    <property type="entry name" value="P-loop containing nucleotide triphosphate hydrolases"/>
    <property type="match status" value="2"/>
</dbReference>
<dbReference type="PROSITE" id="PS00211">
    <property type="entry name" value="ABC_TRANSPORTER_1"/>
    <property type="match status" value="2"/>
</dbReference>
<dbReference type="GO" id="GO:0043022">
    <property type="term" value="F:ribosome binding"/>
    <property type="evidence" value="ECO:0007669"/>
    <property type="project" value="UniProtKB-UniRule"/>
</dbReference>
<dbReference type="InterPro" id="IPR003439">
    <property type="entry name" value="ABC_transporter-like_ATP-bd"/>
</dbReference>
<dbReference type="InterPro" id="IPR017871">
    <property type="entry name" value="ABC_transporter-like_CS"/>
</dbReference>
<keyword evidence="9 12" id="KW-0810">Translation regulation</keyword>
<proteinExistence type="inferred from homology"/>
<comment type="similarity">
    <text evidence="1 12">Belongs to the ABC transporter superfamily. ABCF family. Translational throttle EttA subfamily.</text>
</comment>
<evidence type="ECO:0000256" key="3">
    <source>
        <dbReference type="ARBA" id="ARBA00022555"/>
    </source>
</evidence>
<dbReference type="GO" id="GO:0005737">
    <property type="term" value="C:cytoplasm"/>
    <property type="evidence" value="ECO:0007669"/>
    <property type="project" value="UniProtKB-SubCell"/>
</dbReference>
<keyword evidence="3 12" id="KW-0820">tRNA-binding</keyword>
<feature type="binding site" evidence="12">
    <location>
        <begin position="38"/>
        <end position="45"/>
    </location>
    <ligand>
        <name>ATP</name>
        <dbReference type="ChEBI" id="CHEBI:30616"/>
        <label>1</label>
    </ligand>
</feature>
<dbReference type="InterPro" id="IPR032781">
    <property type="entry name" value="ABC_tran_Xtn"/>
</dbReference>
<evidence type="ECO:0000256" key="7">
    <source>
        <dbReference type="ARBA" id="ARBA00022801"/>
    </source>
</evidence>
<evidence type="ECO:0000256" key="6">
    <source>
        <dbReference type="ARBA" id="ARBA00022741"/>
    </source>
</evidence>
<protein>
    <recommendedName>
        <fullName evidence="12">Energy-dependent translational throttle protein EttA</fullName>
        <ecNumber evidence="12">3.6.1.-</ecNumber>
    </recommendedName>
    <alternativeName>
        <fullName evidence="12">Translational regulatory factor EttA</fullName>
    </alternativeName>
</protein>
<evidence type="ECO:0000256" key="11">
    <source>
        <dbReference type="ARBA" id="ARBA00022917"/>
    </source>
</evidence>
<keyword evidence="6 12" id="KW-0547">Nucleotide-binding</keyword>
<dbReference type="FunFam" id="3.40.50.300:FF:000011">
    <property type="entry name" value="Putative ABC transporter ATP-binding component"/>
    <property type="match status" value="1"/>
</dbReference>
<evidence type="ECO:0000256" key="4">
    <source>
        <dbReference type="ARBA" id="ARBA00022730"/>
    </source>
</evidence>
<dbReference type="GO" id="GO:0005524">
    <property type="term" value="F:ATP binding"/>
    <property type="evidence" value="ECO:0007669"/>
    <property type="project" value="UniProtKB-UniRule"/>
</dbReference>
<comment type="function">
    <text evidence="12">A translation factor that gates the progression of the 70S ribosomal initiation complex (IC, containing tRNA(fMet) in the P-site) into the translation elongation cycle by using a mechanism sensitive to the ATP/ADP ratio. Binds to the 70S ribosome E-site where it modulates the state of the translating ribosome during subunit translocation. ATP hydrolysis probably frees it from the ribosome, which can enter the elongation phase.</text>
</comment>
<feature type="domain" description="ABC transporter" evidence="13">
    <location>
        <begin position="2"/>
        <end position="256"/>
    </location>
</feature>
<dbReference type="PANTHER" id="PTHR43858">
    <property type="entry name" value="ENERGY-DEPENDENT TRANSLATIONAL THROTTLE PROTEIN ETTA"/>
    <property type="match status" value="1"/>
</dbReference>
<dbReference type="GO" id="GO:0000049">
    <property type="term" value="F:tRNA binding"/>
    <property type="evidence" value="ECO:0007669"/>
    <property type="project" value="UniProtKB-UniRule"/>
</dbReference>
<keyword evidence="8 12" id="KW-0067">ATP-binding</keyword>
<comment type="subunit">
    <text evidence="12">Monomer. Probably contacts ribosomal proteins L1, L5, L33 and S7, the 16S and 23S rRNA and the P-site containing tRNA(fMet).</text>
</comment>
<evidence type="ECO:0000256" key="2">
    <source>
        <dbReference type="ARBA" id="ARBA00022490"/>
    </source>
</evidence>
<feature type="binding site" evidence="12">
    <location>
        <begin position="359"/>
        <end position="366"/>
    </location>
    <ligand>
        <name>ATP</name>
        <dbReference type="ChEBI" id="CHEBI:30616"/>
        <label>2</label>
    </ligand>
</feature>
<keyword evidence="15" id="KW-1185">Reference proteome</keyword>
<comment type="caution">
    <text evidence="14">The sequence shown here is derived from an EMBL/GenBank/DDBJ whole genome shotgun (WGS) entry which is preliminary data.</text>
</comment>
<comment type="domain">
    <text evidence="12">The P-site tRNA interaction motif (PtIM domain) probably interacts with the P-site tRNA(fMet) as well as the 23S rRNA.</text>
</comment>
<dbReference type="Pfam" id="PF00005">
    <property type="entry name" value="ABC_tran"/>
    <property type="match status" value="2"/>
</dbReference>
<evidence type="ECO:0000256" key="5">
    <source>
        <dbReference type="ARBA" id="ARBA00022737"/>
    </source>
</evidence>
<dbReference type="EMBL" id="BOPO01000050">
    <property type="protein sequence ID" value="GIL27641.1"/>
    <property type="molecule type" value="Genomic_DNA"/>
</dbReference>
<dbReference type="InterPro" id="IPR027417">
    <property type="entry name" value="P-loop_NTPase"/>
</dbReference>
<dbReference type="InterPro" id="IPR022374">
    <property type="entry name" value="EttA"/>
</dbReference>
<evidence type="ECO:0000256" key="10">
    <source>
        <dbReference type="ARBA" id="ARBA00022884"/>
    </source>
</evidence>
<dbReference type="GO" id="GO:0019843">
    <property type="term" value="F:rRNA binding"/>
    <property type="evidence" value="ECO:0007669"/>
    <property type="project" value="UniProtKB-UniRule"/>
</dbReference>
<dbReference type="Pfam" id="PF12848">
    <property type="entry name" value="ABC_tran_Xtn"/>
    <property type="match status" value="1"/>
</dbReference>
<organism evidence="14 15">
    <name type="scientific">Actinocatenispora comari</name>
    <dbReference type="NCBI Taxonomy" id="2807577"/>
    <lineage>
        <taxon>Bacteria</taxon>
        <taxon>Bacillati</taxon>
        <taxon>Actinomycetota</taxon>
        <taxon>Actinomycetes</taxon>
        <taxon>Micromonosporales</taxon>
        <taxon>Micromonosporaceae</taxon>
        <taxon>Actinocatenispora</taxon>
    </lineage>
</organism>
<keyword evidence="2 12" id="KW-0963">Cytoplasm</keyword>
<evidence type="ECO:0000313" key="15">
    <source>
        <dbReference type="Proteomes" id="UP000614996"/>
    </source>
</evidence>
<evidence type="ECO:0000256" key="9">
    <source>
        <dbReference type="ARBA" id="ARBA00022845"/>
    </source>
</evidence>
<evidence type="ECO:0000256" key="1">
    <source>
        <dbReference type="ARBA" id="ARBA00005868"/>
    </source>
</evidence>
<dbReference type="CDD" id="cd03221">
    <property type="entry name" value="ABCF_EF-3"/>
    <property type="match status" value="2"/>
</dbReference>
<name>A0A8J4A9S7_9ACTN</name>
<dbReference type="NCBIfam" id="TIGR03719">
    <property type="entry name" value="ABC_ABC_ChvD"/>
    <property type="match status" value="1"/>
</dbReference>
<comment type="caution">
    <text evidence="12">Lacks conserved residue(s) required for the propagation of feature annotation.</text>
</comment>
<reference evidence="15" key="1">
    <citation type="journal article" date="2021" name="Int. J. Syst. Evol. Microbiol.">
        <title>Actinocatenispora comari sp. nov., an endophytic actinomycete isolated from aerial parts of Comarum salesowianum.</title>
        <authorList>
            <person name="Oyunbileg N."/>
            <person name="Iizaka Y."/>
            <person name="Hamada M."/>
            <person name="Davaapurev B.O."/>
            <person name="Fukumoto A."/>
            <person name="Tsetseg B."/>
            <person name="Kato F."/>
            <person name="Tamura T."/>
            <person name="Batkhuu J."/>
            <person name="Anzai Y."/>
        </authorList>
    </citation>
    <scope>NUCLEOTIDE SEQUENCE [LARGE SCALE GENOMIC DNA]</scope>
    <source>
        <strain evidence="15">NUM-2625</strain>
    </source>
</reference>
<dbReference type="InterPro" id="IPR003593">
    <property type="entry name" value="AAA+_ATPase"/>
</dbReference>
<accession>A0A8J4A9S7</accession>
<keyword evidence="4 12" id="KW-0699">rRNA-binding</keyword>
<dbReference type="RefSeq" id="WP_207125383.1">
    <property type="nucleotide sequence ID" value="NZ_BOPO01000050.1"/>
</dbReference>
<dbReference type="SUPFAM" id="SSF52540">
    <property type="entry name" value="P-loop containing nucleoside triphosphate hydrolases"/>
    <property type="match status" value="2"/>
</dbReference>
<dbReference type="FunFam" id="3.40.50.300:FF:000183">
    <property type="entry name" value="ABC transporter ATP-binding protein yjjK"/>
    <property type="match status" value="1"/>
</dbReference>
<evidence type="ECO:0000313" key="14">
    <source>
        <dbReference type="EMBL" id="GIL27641.1"/>
    </source>
</evidence>
<gene>
    <name evidence="14" type="primary">ettA_2</name>
    <name evidence="12" type="synonym">ettA</name>
    <name evidence="14" type="ORF">NUM_28950</name>
</gene>
<dbReference type="PANTHER" id="PTHR43858:SF1">
    <property type="entry name" value="ABC TRANSPORTER-RELATED PROTEIN"/>
    <property type="match status" value="1"/>
</dbReference>